<comment type="caution">
    <text evidence="13">The sequence shown here is derived from an EMBL/GenBank/DDBJ whole genome shotgun (WGS) entry which is preliminary data.</text>
</comment>
<dbReference type="GO" id="GO:0009423">
    <property type="term" value="P:chorismate biosynthetic process"/>
    <property type="evidence" value="ECO:0007669"/>
    <property type="project" value="UniProtKB-UniRule"/>
</dbReference>
<dbReference type="GO" id="GO:0005829">
    <property type="term" value="C:cytosol"/>
    <property type="evidence" value="ECO:0007669"/>
    <property type="project" value="TreeGrafter"/>
</dbReference>
<dbReference type="InterPro" id="IPR020541">
    <property type="entry name" value="Chorismate_synthase_CS"/>
</dbReference>
<comment type="pathway">
    <text evidence="1 11">Metabolic intermediate biosynthesis; chorismate biosynthesis; chorismate from D-erythrose 4-phosphate and phosphoenolpyruvate: step 7/7.</text>
</comment>
<feature type="binding site" evidence="11">
    <location>
        <position position="304"/>
    </location>
    <ligand>
        <name>FMN</name>
        <dbReference type="ChEBI" id="CHEBI:58210"/>
    </ligand>
</feature>
<keyword evidence="5 11" id="KW-0285">Flavoprotein</keyword>
<comment type="subunit">
    <text evidence="11">Homotetramer.</text>
</comment>
<keyword evidence="6 11" id="KW-0288">FMN</keyword>
<name>A0A9D1HEF1_9FIRM</name>
<comment type="function">
    <text evidence="11">Catalyzes the anti-1,4-elimination of the C-3 phosphate and the C-6 proR hydrogen from 5-enolpyruvylshikimate-3-phosphate (EPSP) to yield chorismate, which is the branch point compound that serves as the starting substrate for the three terminal pathways of aromatic amino acid biosynthesis. This reaction introduces a second double bond into the aromatic ring system.</text>
</comment>
<keyword evidence="10 11" id="KW-0456">Lyase</keyword>
<evidence type="ECO:0000256" key="12">
    <source>
        <dbReference type="SAM" id="MobiDB-lite"/>
    </source>
</evidence>
<feature type="binding site" evidence="11">
    <location>
        <begin position="319"/>
        <end position="323"/>
    </location>
    <ligand>
        <name>FMN</name>
        <dbReference type="ChEBI" id="CHEBI:58210"/>
    </ligand>
</feature>
<organism evidence="13 14">
    <name type="scientific">Candidatus Allocopromorpha excrementavium</name>
    <dbReference type="NCBI Taxonomy" id="2840741"/>
    <lineage>
        <taxon>Bacteria</taxon>
        <taxon>Bacillati</taxon>
        <taxon>Bacillota</taxon>
        <taxon>Clostridia</taxon>
        <taxon>Eubacteriales</taxon>
        <taxon>Eubacteriaceae</taxon>
        <taxon>Eubacteriaceae incertae sedis</taxon>
        <taxon>Candidatus Allocopromorpha</taxon>
    </lineage>
</organism>
<dbReference type="AlphaFoldDB" id="A0A9D1HEF1"/>
<dbReference type="InterPro" id="IPR035904">
    <property type="entry name" value="Chorismate_synth_AroC_sf"/>
</dbReference>
<gene>
    <name evidence="11 13" type="primary">aroC</name>
    <name evidence="13" type="ORF">IAD12_04380</name>
</gene>
<proteinExistence type="inferred from homology"/>
<dbReference type="GO" id="GO:0009073">
    <property type="term" value="P:aromatic amino acid family biosynthetic process"/>
    <property type="evidence" value="ECO:0007669"/>
    <property type="project" value="UniProtKB-KW"/>
</dbReference>
<evidence type="ECO:0000256" key="11">
    <source>
        <dbReference type="HAMAP-Rule" id="MF_00300"/>
    </source>
</evidence>
<dbReference type="GO" id="GO:0008652">
    <property type="term" value="P:amino acid biosynthetic process"/>
    <property type="evidence" value="ECO:0007669"/>
    <property type="project" value="UniProtKB-KW"/>
</dbReference>
<dbReference type="CDD" id="cd07304">
    <property type="entry name" value="Chorismate_synthase"/>
    <property type="match status" value="1"/>
</dbReference>
<sequence length="377" mass="40558">MQSQFGKNIKVTVWGGSHEPSIGVDIEGLPKGAHVDMKKLKDFLKRRAPGNSPFSTKRKEPDTPIPVSGLTPLPTSDRRSGHDDDILMITSPCAVVFEIKNTDTRSQDYSSLRSVPRPGHADYTARIRYGDTLNMSGGGPFSARMTAPMCIAGGIALQLLEKEGIFIGAHIYSIMDVDDTPFDSLDVSPKLLSDIKEKDFPVISDDAGRQMMDMITQARKDADSLGGIIEGCATGLPAGIGGAMYDGLESFLAPIFFGIPAVKGVEFGAGFKAAKLKGSENNDAFFYCEEKVRTKTNNHGGILGGITTGMPLITRLAFKPTPSIGKEQDSVDLDKKENTKLTVRGRHDPCVAVRAVPIVEAALALGILDCLMEVKQK</sequence>
<evidence type="ECO:0000256" key="6">
    <source>
        <dbReference type="ARBA" id="ARBA00022643"/>
    </source>
</evidence>
<dbReference type="PANTHER" id="PTHR21085:SF0">
    <property type="entry name" value="CHORISMATE SYNTHASE"/>
    <property type="match status" value="1"/>
</dbReference>
<dbReference type="Gene3D" id="3.60.150.10">
    <property type="entry name" value="Chorismate synthase AroC"/>
    <property type="match status" value="1"/>
</dbReference>
<comment type="cofactor">
    <cofactor evidence="11">
        <name>FMNH2</name>
        <dbReference type="ChEBI" id="CHEBI:57618"/>
    </cofactor>
    <text evidence="11">Reduced FMN (FMNH(2)).</text>
</comment>
<dbReference type="HAMAP" id="MF_00300">
    <property type="entry name" value="Chorismate_synth"/>
    <property type="match status" value="1"/>
</dbReference>
<dbReference type="EMBL" id="DVLX01000050">
    <property type="protein sequence ID" value="HIT99472.1"/>
    <property type="molecule type" value="Genomic_DNA"/>
</dbReference>
<dbReference type="PIRSF" id="PIRSF001456">
    <property type="entry name" value="Chorismate_synth"/>
    <property type="match status" value="1"/>
</dbReference>
<dbReference type="InterPro" id="IPR000453">
    <property type="entry name" value="Chorismate_synth"/>
</dbReference>
<evidence type="ECO:0000256" key="10">
    <source>
        <dbReference type="ARBA" id="ARBA00023239"/>
    </source>
</evidence>
<reference evidence="13" key="1">
    <citation type="submission" date="2020-10" db="EMBL/GenBank/DDBJ databases">
        <authorList>
            <person name="Gilroy R."/>
        </authorList>
    </citation>
    <scope>NUCLEOTIDE SEQUENCE</scope>
    <source>
        <strain evidence="13">CHK176-22527</strain>
    </source>
</reference>
<dbReference type="NCBIfam" id="TIGR00033">
    <property type="entry name" value="aroC"/>
    <property type="match status" value="1"/>
</dbReference>
<dbReference type="SUPFAM" id="SSF103263">
    <property type="entry name" value="Chorismate synthase, AroC"/>
    <property type="match status" value="1"/>
</dbReference>
<keyword evidence="4 11" id="KW-0028">Amino-acid biosynthesis</keyword>
<evidence type="ECO:0000313" key="14">
    <source>
        <dbReference type="Proteomes" id="UP000824159"/>
    </source>
</evidence>
<dbReference type="EC" id="4.2.3.5" evidence="3 11"/>
<dbReference type="PANTHER" id="PTHR21085">
    <property type="entry name" value="CHORISMATE SYNTHASE"/>
    <property type="match status" value="1"/>
</dbReference>
<comment type="similarity">
    <text evidence="2 11">Belongs to the chorismate synthase family.</text>
</comment>
<comment type="catalytic activity">
    <reaction evidence="11">
        <text>5-O-(1-carboxyvinyl)-3-phosphoshikimate = chorismate + phosphate</text>
        <dbReference type="Rhea" id="RHEA:21020"/>
        <dbReference type="ChEBI" id="CHEBI:29748"/>
        <dbReference type="ChEBI" id="CHEBI:43474"/>
        <dbReference type="ChEBI" id="CHEBI:57701"/>
        <dbReference type="EC" id="4.2.3.5"/>
    </reaction>
</comment>
<protein>
    <recommendedName>
        <fullName evidence="3 11">Chorismate synthase</fullName>
        <shortName evidence="11">CS</shortName>
        <ecNumber evidence="3 11">4.2.3.5</ecNumber>
    </recommendedName>
    <alternativeName>
        <fullName evidence="11">5-enolpyruvylshikimate-3-phosphate phospholyase</fullName>
    </alternativeName>
</protein>
<keyword evidence="7 11" id="KW-0274">FAD</keyword>
<evidence type="ECO:0000256" key="2">
    <source>
        <dbReference type="ARBA" id="ARBA00008014"/>
    </source>
</evidence>
<feature type="region of interest" description="Disordered" evidence="12">
    <location>
        <begin position="44"/>
        <end position="84"/>
    </location>
</feature>
<dbReference type="Proteomes" id="UP000824159">
    <property type="component" value="Unassembled WGS sequence"/>
</dbReference>
<comment type="caution">
    <text evidence="11">Lacks conserved residue(s) required for the propagation of feature annotation.</text>
</comment>
<dbReference type="GO" id="GO:0010181">
    <property type="term" value="F:FMN binding"/>
    <property type="evidence" value="ECO:0007669"/>
    <property type="project" value="TreeGrafter"/>
</dbReference>
<evidence type="ECO:0000256" key="3">
    <source>
        <dbReference type="ARBA" id="ARBA00013036"/>
    </source>
</evidence>
<reference evidence="13" key="2">
    <citation type="journal article" date="2021" name="PeerJ">
        <title>Extensive microbial diversity within the chicken gut microbiome revealed by metagenomics and culture.</title>
        <authorList>
            <person name="Gilroy R."/>
            <person name="Ravi A."/>
            <person name="Getino M."/>
            <person name="Pursley I."/>
            <person name="Horton D.L."/>
            <person name="Alikhan N.F."/>
            <person name="Baker D."/>
            <person name="Gharbi K."/>
            <person name="Hall N."/>
            <person name="Watson M."/>
            <person name="Adriaenssens E.M."/>
            <person name="Foster-Nyarko E."/>
            <person name="Jarju S."/>
            <person name="Secka A."/>
            <person name="Antonio M."/>
            <person name="Oren A."/>
            <person name="Chaudhuri R.R."/>
            <person name="La Ragione R."/>
            <person name="Hildebrand F."/>
            <person name="Pallen M.J."/>
        </authorList>
    </citation>
    <scope>NUCLEOTIDE SEQUENCE</scope>
    <source>
        <strain evidence="13">CHK176-22527</strain>
    </source>
</reference>
<evidence type="ECO:0000256" key="7">
    <source>
        <dbReference type="ARBA" id="ARBA00022827"/>
    </source>
</evidence>
<dbReference type="PROSITE" id="PS00789">
    <property type="entry name" value="CHORISMATE_SYNTHASE_3"/>
    <property type="match status" value="1"/>
</dbReference>
<keyword evidence="8 11" id="KW-0521">NADP</keyword>
<evidence type="ECO:0000313" key="13">
    <source>
        <dbReference type="EMBL" id="HIT99472.1"/>
    </source>
</evidence>
<evidence type="ECO:0000256" key="9">
    <source>
        <dbReference type="ARBA" id="ARBA00023141"/>
    </source>
</evidence>
<feature type="binding site" evidence="11">
    <location>
        <position position="47"/>
    </location>
    <ligand>
        <name>NADP(+)</name>
        <dbReference type="ChEBI" id="CHEBI:58349"/>
    </ligand>
</feature>
<evidence type="ECO:0000256" key="8">
    <source>
        <dbReference type="ARBA" id="ARBA00022857"/>
    </source>
</evidence>
<evidence type="ECO:0000256" key="1">
    <source>
        <dbReference type="ARBA" id="ARBA00005044"/>
    </source>
</evidence>
<feature type="binding site" evidence="11">
    <location>
        <position position="346"/>
    </location>
    <ligand>
        <name>FMN</name>
        <dbReference type="ChEBI" id="CHEBI:58210"/>
    </ligand>
</feature>
<evidence type="ECO:0000256" key="5">
    <source>
        <dbReference type="ARBA" id="ARBA00022630"/>
    </source>
</evidence>
<accession>A0A9D1HEF1</accession>
<dbReference type="Pfam" id="PF01264">
    <property type="entry name" value="Chorismate_synt"/>
    <property type="match status" value="1"/>
</dbReference>
<keyword evidence="9 11" id="KW-0057">Aromatic amino acid biosynthesis</keyword>
<dbReference type="NCBIfam" id="NF003793">
    <property type="entry name" value="PRK05382.1"/>
    <property type="match status" value="1"/>
</dbReference>
<dbReference type="GO" id="GO:0004107">
    <property type="term" value="F:chorismate synthase activity"/>
    <property type="evidence" value="ECO:0007669"/>
    <property type="project" value="UniProtKB-UniRule"/>
</dbReference>
<evidence type="ECO:0000256" key="4">
    <source>
        <dbReference type="ARBA" id="ARBA00022605"/>
    </source>
</evidence>